<dbReference type="GO" id="GO:0004534">
    <property type="term" value="F:5'-3' RNA exonuclease activity"/>
    <property type="evidence" value="ECO:0007669"/>
    <property type="project" value="TreeGrafter"/>
</dbReference>
<feature type="domain" description="Polymerase/histidinol phosphatase N-terminal" evidence="1">
    <location>
        <begin position="5"/>
        <end position="70"/>
    </location>
</feature>
<dbReference type="SMART" id="SM00481">
    <property type="entry name" value="POLIIIAc"/>
    <property type="match status" value="1"/>
</dbReference>
<dbReference type="Proteomes" id="UP001056429">
    <property type="component" value="Unassembled WGS sequence"/>
</dbReference>
<protein>
    <submittedName>
        <fullName evidence="2">PHP domain-containing protein</fullName>
    </submittedName>
</protein>
<organism evidence="2 3">
    <name type="scientific">Oceanirhabdus seepicola</name>
    <dbReference type="NCBI Taxonomy" id="2828781"/>
    <lineage>
        <taxon>Bacteria</taxon>
        <taxon>Bacillati</taxon>
        <taxon>Bacillota</taxon>
        <taxon>Clostridia</taxon>
        <taxon>Eubacteriales</taxon>
        <taxon>Clostridiaceae</taxon>
        <taxon>Oceanirhabdus</taxon>
    </lineage>
</organism>
<dbReference type="SUPFAM" id="SSF89550">
    <property type="entry name" value="PHP domain-like"/>
    <property type="match status" value="1"/>
</dbReference>
<keyword evidence="3" id="KW-1185">Reference proteome</keyword>
<dbReference type="InterPro" id="IPR052018">
    <property type="entry name" value="PHP_domain"/>
</dbReference>
<gene>
    <name evidence="2" type="ORF">KDK92_12960</name>
</gene>
<dbReference type="PANTHER" id="PTHR42924">
    <property type="entry name" value="EXONUCLEASE"/>
    <property type="match status" value="1"/>
</dbReference>
<dbReference type="PANTHER" id="PTHR42924:SF3">
    <property type="entry name" value="POLYMERASE_HISTIDINOL PHOSPHATASE N-TERMINAL DOMAIN-CONTAINING PROTEIN"/>
    <property type="match status" value="1"/>
</dbReference>
<proteinExistence type="predicted"/>
<sequence>MTLKADLHMHTTSSDGTFTPTELVNHAKKRNIDIIAITDHDTVEGIDEAIESAKTVNIKVIPGIELSTTYNGENIHIIGYFKGYGYKDNSLITFLEELKEKRLTRAMKIVDNMKTIHNIHISFEDIMKNSDGVIARPHIAREILKVRPDLKWDEIFYKFLGDGCPAYIPSVKVPLEEAIALLKKYDALVSLAHPTIIRKTPVKKFIEFNFDAMEAIYPENKFGETGRFISICNEHNLLVTAGSDFHGNLGQDTMHHDIGTVSLEGIHLENFLEALDLNL</sequence>
<dbReference type="InterPro" id="IPR004013">
    <property type="entry name" value="PHP_dom"/>
</dbReference>
<dbReference type="Pfam" id="PF02811">
    <property type="entry name" value="PHP"/>
    <property type="match status" value="1"/>
</dbReference>
<dbReference type="EMBL" id="JAGSOJ010000002">
    <property type="protein sequence ID" value="MCM1990635.1"/>
    <property type="molecule type" value="Genomic_DNA"/>
</dbReference>
<dbReference type="GO" id="GO:0035312">
    <property type="term" value="F:5'-3' DNA exonuclease activity"/>
    <property type="evidence" value="ECO:0007669"/>
    <property type="project" value="TreeGrafter"/>
</dbReference>
<name>A0A9J6P290_9CLOT</name>
<dbReference type="RefSeq" id="WP_250859718.1">
    <property type="nucleotide sequence ID" value="NZ_JAGSOJ010000002.1"/>
</dbReference>
<dbReference type="InterPro" id="IPR016195">
    <property type="entry name" value="Pol/histidinol_Pase-like"/>
</dbReference>
<comment type="caution">
    <text evidence="2">The sequence shown here is derived from an EMBL/GenBank/DDBJ whole genome shotgun (WGS) entry which is preliminary data.</text>
</comment>
<accession>A0A9J6P290</accession>
<evidence type="ECO:0000313" key="3">
    <source>
        <dbReference type="Proteomes" id="UP001056429"/>
    </source>
</evidence>
<reference evidence="2" key="1">
    <citation type="journal article" date="2021" name="mSystems">
        <title>Bacteria and Archaea Synergistically Convert Glycine Betaine to Biogenic Methane in the Formosa Cold Seep of the South China Sea.</title>
        <authorList>
            <person name="Li L."/>
            <person name="Zhang W."/>
            <person name="Zhang S."/>
            <person name="Song L."/>
            <person name="Sun Q."/>
            <person name="Zhang H."/>
            <person name="Xiang H."/>
            <person name="Dong X."/>
        </authorList>
    </citation>
    <scope>NUCLEOTIDE SEQUENCE</scope>
    <source>
        <strain evidence="2">ZWT</strain>
    </source>
</reference>
<dbReference type="AlphaFoldDB" id="A0A9J6P290"/>
<evidence type="ECO:0000259" key="1">
    <source>
        <dbReference type="SMART" id="SM00481"/>
    </source>
</evidence>
<dbReference type="InterPro" id="IPR003141">
    <property type="entry name" value="Pol/His_phosphatase_N"/>
</dbReference>
<dbReference type="CDD" id="cd07438">
    <property type="entry name" value="PHP_HisPPase_AMP"/>
    <property type="match status" value="1"/>
</dbReference>
<dbReference type="Gene3D" id="3.20.20.140">
    <property type="entry name" value="Metal-dependent hydrolases"/>
    <property type="match status" value="1"/>
</dbReference>
<evidence type="ECO:0000313" key="2">
    <source>
        <dbReference type="EMBL" id="MCM1990635.1"/>
    </source>
</evidence>
<reference evidence="2" key="2">
    <citation type="submission" date="2021-04" db="EMBL/GenBank/DDBJ databases">
        <authorList>
            <person name="Dong X."/>
        </authorList>
    </citation>
    <scope>NUCLEOTIDE SEQUENCE</scope>
    <source>
        <strain evidence="2">ZWT</strain>
    </source>
</reference>
<dbReference type="Gene3D" id="1.10.150.650">
    <property type="match status" value="1"/>
</dbReference>